<evidence type="ECO:0000259" key="8">
    <source>
        <dbReference type="Pfam" id="PF13396"/>
    </source>
</evidence>
<gene>
    <name evidence="9" type="ORF">ACIB24_13015</name>
</gene>
<feature type="region of interest" description="Disordered" evidence="6">
    <location>
        <begin position="59"/>
        <end position="97"/>
    </location>
</feature>
<comment type="caution">
    <text evidence="9">The sequence shown here is derived from an EMBL/GenBank/DDBJ whole genome shotgun (WGS) entry which is preliminary data.</text>
</comment>
<keyword evidence="5 7" id="KW-0472">Membrane</keyword>
<name>A0ABW8ANN1_9ACTN</name>
<comment type="subcellular location">
    <subcellularLocation>
        <location evidence="1">Cell membrane</location>
        <topology evidence="1">Multi-pass membrane protein</topology>
    </subcellularLocation>
</comment>
<sequence length="97" mass="10527">MGQVVLALVIIGVTIYAFIDCARCDPTTVRGLPKPFWLVVIVVLAPVGGIAWILMGDSSAPNHQMGRSPRTIAPDDDPDFLRSLNNEPNDVKPDDEN</sequence>
<dbReference type="EMBL" id="JBITLV010000004">
    <property type="protein sequence ID" value="MFI7587985.1"/>
    <property type="molecule type" value="Genomic_DNA"/>
</dbReference>
<organism evidence="9 10">
    <name type="scientific">Spongisporangium articulatum</name>
    <dbReference type="NCBI Taxonomy" id="3362603"/>
    <lineage>
        <taxon>Bacteria</taxon>
        <taxon>Bacillati</taxon>
        <taxon>Actinomycetota</taxon>
        <taxon>Actinomycetes</taxon>
        <taxon>Kineosporiales</taxon>
        <taxon>Kineosporiaceae</taxon>
        <taxon>Spongisporangium</taxon>
    </lineage>
</organism>
<accession>A0ABW8ANN1</accession>
<evidence type="ECO:0000256" key="7">
    <source>
        <dbReference type="SAM" id="Phobius"/>
    </source>
</evidence>
<evidence type="ECO:0000256" key="4">
    <source>
        <dbReference type="ARBA" id="ARBA00022989"/>
    </source>
</evidence>
<dbReference type="InterPro" id="IPR027379">
    <property type="entry name" value="CLS_N"/>
</dbReference>
<evidence type="ECO:0000256" key="2">
    <source>
        <dbReference type="ARBA" id="ARBA00022475"/>
    </source>
</evidence>
<feature type="transmembrane region" description="Helical" evidence="7">
    <location>
        <begin position="34"/>
        <end position="55"/>
    </location>
</feature>
<keyword evidence="2" id="KW-1003">Cell membrane</keyword>
<reference evidence="9 10" key="1">
    <citation type="submission" date="2024-10" db="EMBL/GenBank/DDBJ databases">
        <title>The Natural Products Discovery Center: Release of the First 8490 Sequenced Strains for Exploring Actinobacteria Biosynthetic Diversity.</title>
        <authorList>
            <person name="Kalkreuter E."/>
            <person name="Kautsar S.A."/>
            <person name="Yang D."/>
            <person name="Bader C.D."/>
            <person name="Teijaro C.N."/>
            <person name="Fluegel L."/>
            <person name="Davis C.M."/>
            <person name="Simpson J.R."/>
            <person name="Lauterbach L."/>
            <person name="Steele A.D."/>
            <person name="Gui C."/>
            <person name="Meng S."/>
            <person name="Li G."/>
            <person name="Viehrig K."/>
            <person name="Ye F."/>
            <person name="Su P."/>
            <person name="Kiefer A.F."/>
            <person name="Nichols A."/>
            <person name="Cepeda A.J."/>
            <person name="Yan W."/>
            <person name="Fan B."/>
            <person name="Jiang Y."/>
            <person name="Adhikari A."/>
            <person name="Zheng C.-J."/>
            <person name="Schuster L."/>
            <person name="Cowan T.M."/>
            <person name="Smanski M.J."/>
            <person name="Chevrette M.G."/>
            <person name="De Carvalho L.P.S."/>
            <person name="Shen B."/>
        </authorList>
    </citation>
    <scope>NUCLEOTIDE SEQUENCE [LARGE SCALE GENOMIC DNA]</scope>
    <source>
        <strain evidence="9 10">NPDC049639</strain>
    </source>
</reference>
<keyword evidence="3 7" id="KW-0812">Transmembrane</keyword>
<protein>
    <submittedName>
        <fullName evidence="9">PLD nuclease N-terminal domain-containing protein</fullName>
    </submittedName>
</protein>
<dbReference type="Proteomes" id="UP001612915">
    <property type="component" value="Unassembled WGS sequence"/>
</dbReference>
<evidence type="ECO:0000313" key="10">
    <source>
        <dbReference type="Proteomes" id="UP001612915"/>
    </source>
</evidence>
<evidence type="ECO:0000256" key="3">
    <source>
        <dbReference type="ARBA" id="ARBA00022692"/>
    </source>
</evidence>
<evidence type="ECO:0000256" key="5">
    <source>
        <dbReference type="ARBA" id="ARBA00023136"/>
    </source>
</evidence>
<keyword evidence="4 7" id="KW-1133">Transmembrane helix</keyword>
<dbReference type="RefSeq" id="WP_398280733.1">
    <property type="nucleotide sequence ID" value="NZ_JBITLV010000004.1"/>
</dbReference>
<feature type="domain" description="Cardiolipin synthase N-terminal" evidence="8">
    <location>
        <begin position="13"/>
        <end position="56"/>
    </location>
</feature>
<dbReference type="Pfam" id="PF13396">
    <property type="entry name" value="PLDc_N"/>
    <property type="match status" value="1"/>
</dbReference>
<keyword evidence="10" id="KW-1185">Reference proteome</keyword>
<evidence type="ECO:0000256" key="6">
    <source>
        <dbReference type="SAM" id="MobiDB-lite"/>
    </source>
</evidence>
<evidence type="ECO:0000256" key="1">
    <source>
        <dbReference type="ARBA" id="ARBA00004651"/>
    </source>
</evidence>
<proteinExistence type="predicted"/>
<evidence type="ECO:0000313" key="9">
    <source>
        <dbReference type="EMBL" id="MFI7587985.1"/>
    </source>
</evidence>